<dbReference type="OrthoDB" id="6151406at2759"/>
<reference evidence="5" key="1">
    <citation type="submission" date="2025-08" db="UniProtKB">
        <authorList>
            <consortium name="RefSeq"/>
        </authorList>
    </citation>
    <scope>IDENTIFICATION</scope>
    <source>
        <tissue evidence="5">Muscle</tissue>
    </source>
</reference>
<organism evidence="4 5">
    <name type="scientific">Notothenia coriiceps</name>
    <name type="common">black rockcod</name>
    <dbReference type="NCBI Taxonomy" id="8208"/>
    <lineage>
        <taxon>Eukaryota</taxon>
        <taxon>Metazoa</taxon>
        <taxon>Chordata</taxon>
        <taxon>Craniata</taxon>
        <taxon>Vertebrata</taxon>
        <taxon>Euteleostomi</taxon>
        <taxon>Actinopterygii</taxon>
        <taxon>Neopterygii</taxon>
        <taxon>Teleostei</taxon>
        <taxon>Neoteleostei</taxon>
        <taxon>Acanthomorphata</taxon>
        <taxon>Eupercaria</taxon>
        <taxon>Perciformes</taxon>
        <taxon>Notothenioidei</taxon>
        <taxon>Nototheniidae</taxon>
        <taxon>Notothenia</taxon>
    </lineage>
</organism>
<dbReference type="SUPFAM" id="SSF48726">
    <property type="entry name" value="Immunoglobulin"/>
    <property type="match status" value="1"/>
</dbReference>
<dbReference type="KEGG" id="ncc:104961263"/>
<dbReference type="RefSeq" id="XP_010787826.1">
    <property type="nucleotide sequence ID" value="XM_010789524.1"/>
</dbReference>
<dbReference type="PANTHER" id="PTHR11481:SF64">
    <property type="entry name" value="FC RECEPTOR-LIKE PROTEIN 4"/>
    <property type="match status" value="1"/>
</dbReference>
<dbReference type="InterPro" id="IPR007110">
    <property type="entry name" value="Ig-like_dom"/>
</dbReference>
<evidence type="ECO:0000313" key="5">
    <source>
        <dbReference type="RefSeq" id="XP_010787826.1"/>
    </source>
</evidence>
<dbReference type="InterPro" id="IPR003598">
    <property type="entry name" value="Ig_sub2"/>
</dbReference>
<evidence type="ECO:0000259" key="3">
    <source>
        <dbReference type="PROSITE" id="PS50835"/>
    </source>
</evidence>
<dbReference type="AlphaFoldDB" id="A0A6I9PR13"/>
<dbReference type="Proteomes" id="UP000504611">
    <property type="component" value="Unplaced"/>
</dbReference>
<dbReference type="InterPro" id="IPR003599">
    <property type="entry name" value="Ig_sub"/>
</dbReference>
<proteinExistence type="predicted"/>
<dbReference type="GO" id="GO:0006955">
    <property type="term" value="P:immune response"/>
    <property type="evidence" value="ECO:0007669"/>
    <property type="project" value="TreeGrafter"/>
</dbReference>
<dbReference type="GO" id="GO:0004888">
    <property type="term" value="F:transmembrane signaling receptor activity"/>
    <property type="evidence" value="ECO:0007669"/>
    <property type="project" value="TreeGrafter"/>
</dbReference>
<sequence length="236" mass="26055">MGIRIVLVEVFLVSFPPPLPRHHRVVYILDDFEPHHISDQKSREATDTMRTTLHLLLTLSFFQTLVNGRASVMVIPNSSQFFEYENILVSCNSSSSWEWTPWRNDTDLVKCGSGWGKLSVSTCNITTVKLSEGGVFWCQSKYGDSSNGVNISIVGGPVSLQSPAVPVTEGDNVTLICRTKMADPPSADFYKDGVFIGAESDGQMTLYNFTKSNQGAYKCGVQNKGESPESWVIMEG</sequence>
<dbReference type="SMART" id="SM00408">
    <property type="entry name" value="IGc2"/>
    <property type="match status" value="1"/>
</dbReference>
<feature type="domain" description="Ig-like" evidence="3">
    <location>
        <begin position="157"/>
        <end position="235"/>
    </location>
</feature>
<keyword evidence="2" id="KW-1015">Disulfide bond</keyword>
<dbReference type="InterPro" id="IPR036179">
    <property type="entry name" value="Ig-like_dom_sf"/>
</dbReference>
<accession>A0A6I9PR13</accession>
<dbReference type="GO" id="GO:0009897">
    <property type="term" value="C:external side of plasma membrane"/>
    <property type="evidence" value="ECO:0007669"/>
    <property type="project" value="TreeGrafter"/>
</dbReference>
<keyword evidence="4" id="KW-1185">Reference proteome</keyword>
<keyword evidence="1" id="KW-0732">Signal</keyword>
<gene>
    <name evidence="5" type="primary">LOC104961263</name>
</gene>
<dbReference type="Gene3D" id="2.60.40.10">
    <property type="entry name" value="Immunoglobulins"/>
    <property type="match status" value="2"/>
</dbReference>
<dbReference type="GeneID" id="104961263"/>
<dbReference type="InterPro" id="IPR013783">
    <property type="entry name" value="Ig-like_fold"/>
</dbReference>
<dbReference type="GO" id="GO:0007166">
    <property type="term" value="P:cell surface receptor signaling pathway"/>
    <property type="evidence" value="ECO:0007669"/>
    <property type="project" value="TreeGrafter"/>
</dbReference>
<evidence type="ECO:0000313" key="4">
    <source>
        <dbReference type="Proteomes" id="UP000504611"/>
    </source>
</evidence>
<protein>
    <submittedName>
        <fullName evidence="5">Sialoadhesin-like</fullName>
    </submittedName>
</protein>
<dbReference type="Pfam" id="PF13895">
    <property type="entry name" value="Ig_2"/>
    <property type="match status" value="1"/>
</dbReference>
<dbReference type="SMART" id="SM00409">
    <property type="entry name" value="IG"/>
    <property type="match status" value="2"/>
</dbReference>
<evidence type="ECO:0000256" key="1">
    <source>
        <dbReference type="ARBA" id="ARBA00022729"/>
    </source>
</evidence>
<dbReference type="PROSITE" id="PS50835">
    <property type="entry name" value="IG_LIKE"/>
    <property type="match status" value="1"/>
</dbReference>
<dbReference type="InterPro" id="IPR050488">
    <property type="entry name" value="Ig_Fc_receptor"/>
</dbReference>
<evidence type="ECO:0000256" key="2">
    <source>
        <dbReference type="ARBA" id="ARBA00023157"/>
    </source>
</evidence>
<dbReference type="PANTHER" id="PTHR11481">
    <property type="entry name" value="IMMUNOGLOBULIN FC RECEPTOR"/>
    <property type="match status" value="1"/>
</dbReference>
<name>A0A6I9PR13_9TELE</name>